<dbReference type="InterPro" id="IPR002347">
    <property type="entry name" value="SDR_fam"/>
</dbReference>
<dbReference type="PANTHER" id="PTHR43490:SF99">
    <property type="entry name" value="SHORT-CHAIN DEHYDROGENASE_REDUCTASE"/>
    <property type="match status" value="1"/>
</dbReference>
<dbReference type="Gene3D" id="3.40.50.720">
    <property type="entry name" value="NAD(P)-binding Rossmann-like Domain"/>
    <property type="match status" value="1"/>
</dbReference>
<dbReference type="GO" id="GO:0016491">
    <property type="term" value="F:oxidoreductase activity"/>
    <property type="evidence" value="ECO:0007669"/>
    <property type="project" value="UniProtKB-KW"/>
</dbReference>
<gene>
    <name evidence="5" type="ORF">DI536_15580</name>
</gene>
<evidence type="ECO:0000313" key="6">
    <source>
        <dbReference type="Proteomes" id="UP000249061"/>
    </source>
</evidence>
<dbReference type="PRINTS" id="PR00080">
    <property type="entry name" value="SDRFAMILY"/>
</dbReference>
<dbReference type="EMBL" id="QFQP01000012">
    <property type="protein sequence ID" value="PZR12322.1"/>
    <property type="molecule type" value="Genomic_DNA"/>
</dbReference>
<dbReference type="PANTHER" id="PTHR43490">
    <property type="entry name" value="(+)-NEOMENTHOL DEHYDROGENASE"/>
    <property type="match status" value="1"/>
</dbReference>
<proteinExistence type="inferred from homology"/>
<comment type="caution">
    <text evidence="5">The sequence shown here is derived from an EMBL/GenBank/DDBJ whole genome shotgun (WGS) entry which is preliminary data.</text>
</comment>
<name>A0A2W5TBN5_9BACT</name>
<evidence type="ECO:0000256" key="4">
    <source>
        <dbReference type="RuleBase" id="RU000363"/>
    </source>
</evidence>
<evidence type="ECO:0000256" key="2">
    <source>
        <dbReference type="ARBA" id="ARBA00022857"/>
    </source>
</evidence>
<accession>A0A2W5TBN5</accession>
<dbReference type="InterPro" id="IPR020904">
    <property type="entry name" value="Sc_DH/Rdtase_CS"/>
</dbReference>
<keyword evidence="2" id="KW-0521">NADP</keyword>
<comment type="similarity">
    <text evidence="1 4">Belongs to the short-chain dehydrogenases/reductases (SDR) family.</text>
</comment>
<keyword evidence="3" id="KW-0560">Oxidoreductase</keyword>
<dbReference type="PRINTS" id="PR00081">
    <property type="entry name" value="GDHRDH"/>
</dbReference>
<dbReference type="SUPFAM" id="SSF51735">
    <property type="entry name" value="NAD(P)-binding Rossmann-fold domains"/>
    <property type="match status" value="1"/>
</dbReference>
<dbReference type="Proteomes" id="UP000249061">
    <property type="component" value="Unassembled WGS sequence"/>
</dbReference>
<dbReference type="AlphaFoldDB" id="A0A2W5TBN5"/>
<evidence type="ECO:0000256" key="3">
    <source>
        <dbReference type="ARBA" id="ARBA00023002"/>
    </source>
</evidence>
<sequence>MTTQRIVLITGANQGIGLQIAKDLAAKRFTVFLGSRSFERGEAAAKTITGDVRPIQLDVTDGKSIAAAAKRIEQEAGHLDVLVNNAGISNTRFKPGQSFAEYTLSTRASLASLDEMREVWETNVFGALAVYQAVLPLLRKSKAARIVAVSSGMGSLTSVLDKNFPYRAGYSPIYGASKAAMNAVTVAMAVELENEGIKVNVVTPGYTKTALNNFEGFETVEQGAAEAVRIALAGDEVPGSTFTMTGATLPW</sequence>
<evidence type="ECO:0000313" key="5">
    <source>
        <dbReference type="EMBL" id="PZR12322.1"/>
    </source>
</evidence>
<dbReference type="Pfam" id="PF00106">
    <property type="entry name" value="adh_short"/>
    <property type="match status" value="1"/>
</dbReference>
<protein>
    <submittedName>
        <fullName evidence="5">Dehydrogenase</fullName>
    </submittedName>
</protein>
<dbReference type="PROSITE" id="PS00061">
    <property type="entry name" value="ADH_SHORT"/>
    <property type="match status" value="1"/>
</dbReference>
<evidence type="ECO:0000256" key="1">
    <source>
        <dbReference type="ARBA" id="ARBA00006484"/>
    </source>
</evidence>
<reference evidence="5 6" key="1">
    <citation type="submission" date="2017-08" db="EMBL/GenBank/DDBJ databases">
        <title>Infants hospitalized years apart are colonized by the same room-sourced microbial strains.</title>
        <authorList>
            <person name="Brooks B."/>
            <person name="Olm M.R."/>
            <person name="Firek B.A."/>
            <person name="Baker R."/>
            <person name="Thomas B.C."/>
            <person name="Morowitz M.J."/>
            <person name="Banfield J.F."/>
        </authorList>
    </citation>
    <scope>NUCLEOTIDE SEQUENCE [LARGE SCALE GENOMIC DNA]</scope>
    <source>
        <strain evidence="5">S2_003_000_R2_14</strain>
    </source>
</reference>
<dbReference type="InterPro" id="IPR036291">
    <property type="entry name" value="NAD(P)-bd_dom_sf"/>
</dbReference>
<organism evidence="5 6">
    <name type="scientific">Archangium gephyra</name>
    <dbReference type="NCBI Taxonomy" id="48"/>
    <lineage>
        <taxon>Bacteria</taxon>
        <taxon>Pseudomonadati</taxon>
        <taxon>Myxococcota</taxon>
        <taxon>Myxococcia</taxon>
        <taxon>Myxococcales</taxon>
        <taxon>Cystobacterineae</taxon>
        <taxon>Archangiaceae</taxon>
        <taxon>Archangium</taxon>
    </lineage>
</organism>